<feature type="region of interest" description="Disordered" evidence="1">
    <location>
        <begin position="1"/>
        <end position="22"/>
    </location>
</feature>
<evidence type="ECO:0000313" key="2">
    <source>
        <dbReference type="EMBL" id="CAK0812103.1"/>
    </source>
</evidence>
<keyword evidence="3" id="KW-1185">Reference proteome</keyword>
<dbReference type="EMBL" id="CAUYUJ010005058">
    <property type="protein sequence ID" value="CAK0812103.1"/>
    <property type="molecule type" value="Genomic_DNA"/>
</dbReference>
<gene>
    <name evidence="2" type="ORF">PCOR1329_LOCUS16482</name>
</gene>
<reference evidence="2" key="1">
    <citation type="submission" date="2023-10" db="EMBL/GenBank/DDBJ databases">
        <authorList>
            <person name="Chen Y."/>
            <person name="Shah S."/>
            <person name="Dougan E. K."/>
            <person name="Thang M."/>
            <person name="Chan C."/>
        </authorList>
    </citation>
    <scope>NUCLEOTIDE SEQUENCE [LARGE SCALE GENOMIC DNA]</scope>
</reference>
<protein>
    <submittedName>
        <fullName evidence="2">Uncharacterized protein</fullName>
    </submittedName>
</protein>
<feature type="compositionally biased region" description="Basic and acidic residues" evidence="1">
    <location>
        <begin position="284"/>
        <end position="293"/>
    </location>
</feature>
<feature type="region of interest" description="Disordered" evidence="1">
    <location>
        <begin position="235"/>
        <end position="261"/>
    </location>
</feature>
<feature type="region of interest" description="Disordered" evidence="1">
    <location>
        <begin position="275"/>
        <end position="308"/>
    </location>
</feature>
<evidence type="ECO:0000256" key="1">
    <source>
        <dbReference type="SAM" id="MobiDB-lite"/>
    </source>
</evidence>
<feature type="compositionally biased region" description="Acidic residues" evidence="1">
    <location>
        <begin position="11"/>
        <end position="22"/>
    </location>
</feature>
<organism evidence="2 3">
    <name type="scientific">Prorocentrum cordatum</name>
    <dbReference type="NCBI Taxonomy" id="2364126"/>
    <lineage>
        <taxon>Eukaryota</taxon>
        <taxon>Sar</taxon>
        <taxon>Alveolata</taxon>
        <taxon>Dinophyceae</taxon>
        <taxon>Prorocentrales</taxon>
        <taxon>Prorocentraceae</taxon>
        <taxon>Prorocentrum</taxon>
    </lineage>
</organism>
<accession>A0ABN9R099</accession>
<evidence type="ECO:0000313" key="3">
    <source>
        <dbReference type="Proteomes" id="UP001189429"/>
    </source>
</evidence>
<dbReference type="Proteomes" id="UP001189429">
    <property type="component" value="Unassembled WGS sequence"/>
</dbReference>
<sequence>MDQPEVLDTSLGDDEWNEELEAEEASLRAELAAARGRLVEVERRRSAQAAVLERRLRSLTGDLEEARRESGELLSALLSERQQSAELPGMLAAEAASSRLAASWSAELAAQSAALAAVHDEVLAASSPLPARAGAAAWRAQAVHERRCASHRAREVRAELQDVLRQVQAMRAGCEAREFHCELLADDVSATLAARRRAEPVGSSAAGLADVLDHTSDAGLELTASQNFTATDHCLIGSPRQASPSLPRGSPALGRSPLGDTLDLSASSISSGARWGEAASGIRRAPERPEAPEPPRGAGPACRARRRPRSSALAVVGALGRSPRVGGLAIGALDRRPRPVALDLLPLIGAREGRFGTKSVSVGALEALSPHAPRRGPREPLALGPEGSALAAAGGASAAAAPQSLEAAAEAATTPGRLAAEVAHAVAAPRAVLPPALPKGGLYQWLSWASAGQSC</sequence>
<proteinExistence type="predicted"/>
<name>A0ABN9R099_9DINO</name>
<feature type="region of interest" description="Disordered" evidence="1">
    <location>
        <begin position="366"/>
        <end position="386"/>
    </location>
</feature>
<comment type="caution">
    <text evidence="2">The sequence shown here is derived from an EMBL/GenBank/DDBJ whole genome shotgun (WGS) entry which is preliminary data.</text>
</comment>